<dbReference type="EMBL" id="BLAL01000239">
    <property type="protein sequence ID" value="GES95111.1"/>
    <property type="molecule type" value="Genomic_DNA"/>
</dbReference>
<keyword evidence="1" id="KW-0472">Membrane</keyword>
<organism evidence="2 3">
    <name type="scientific">Rhizophagus clarus</name>
    <dbReference type="NCBI Taxonomy" id="94130"/>
    <lineage>
        <taxon>Eukaryota</taxon>
        <taxon>Fungi</taxon>
        <taxon>Fungi incertae sedis</taxon>
        <taxon>Mucoromycota</taxon>
        <taxon>Glomeromycotina</taxon>
        <taxon>Glomeromycetes</taxon>
        <taxon>Glomerales</taxon>
        <taxon>Glomeraceae</taxon>
        <taxon>Rhizophagus</taxon>
    </lineage>
</organism>
<gene>
    <name evidence="2" type="ORF">RCL2_002180200</name>
</gene>
<keyword evidence="1" id="KW-1133">Transmembrane helix</keyword>
<proteinExistence type="predicted"/>
<feature type="transmembrane region" description="Helical" evidence="1">
    <location>
        <begin position="76"/>
        <end position="95"/>
    </location>
</feature>
<evidence type="ECO:0000313" key="3">
    <source>
        <dbReference type="Proteomes" id="UP000615446"/>
    </source>
</evidence>
<evidence type="ECO:0000256" key="1">
    <source>
        <dbReference type="SAM" id="Phobius"/>
    </source>
</evidence>
<dbReference type="OrthoDB" id="2355894at2759"/>
<protein>
    <submittedName>
        <fullName evidence="2">Uncharacterized protein</fullName>
    </submittedName>
</protein>
<comment type="caution">
    <text evidence="2">The sequence shown here is derived from an EMBL/GenBank/DDBJ whole genome shotgun (WGS) entry which is preliminary data.</text>
</comment>
<keyword evidence="1" id="KW-0812">Transmembrane</keyword>
<dbReference type="Proteomes" id="UP000615446">
    <property type="component" value="Unassembled WGS sequence"/>
</dbReference>
<evidence type="ECO:0000313" key="2">
    <source>
        <dbReference type="EMBL" id="GES95111.1"/>
    </source>
</evidence>
<dbReference type="AlphaFoldDB" id="A0A8H3LZF1"/>
<feature type="transmembrane region" description="Helical" evidence="1">
    <location>
        <begin position="45"/>
        <end position="64"/>
    </location>
</feature>
<feature type="transmembrane region" description="Helical" evidence="1">
    <location>
        <begin position="107"/>
        <end position="130"/>
    </location>
</feature>
<feature type="transmembrane region" description="Helical" evidence="1">
    <location>
        <begin position="12"/>
        <end position="33"/>
    </location>
</feature>
<sequence>MQVIINTARILQFACGLVCLVIDTIFLVGNLPHLYLMMDFLSIKLIYYVCVDVYCMLINGYYIITIECNWNRGTGCMGCFIHWTEIGVWIPYVTMKFLFQIIYYSHLFYFMTAIFGSINLFLSIICVILIPCLNRKITSENYNNTVNNTEFETIGMNNAGTEENNAGAEWNT</sequence>
<accession>A0A8H3LZF1</accession>
<name>A0A8H3LZF1_9GLOM</name>
<reference evidence="2" key="1">
    <citation type="submission" date="2019-10" db="EMBL/GenBank/DDBJ databases">
        <title>Conservation and host-specific expression of non-tandemly repeated heterogenous ribosome RNA gene in arbuscular mycorrhizal fungi.</title>
        <authorList>
            <person name="Maeda T."/>
            <person name="Kobayashi Y."/>
            <person name="Nakagawa T."/>
            <person name="Ezawa T."/>
            <person name="Yamaguchi K."/>
            <person name="Bino T."/>
            <person name="Nishimoto Y."/>
            <person name="Shigenobu S."/>
            <person name="Kawaguchi M."/>
        </authorList>
    </citation>
    <scope>NUCLEOTIDE SEQUENCE</scope>
    <source>
        <strain evidence="2">HR1</strain>
    </source>
</reference>